<evidence type="ECO:0000313" key="4">
    <source>
        <dbReference type="Proteomes" id="UP000186922"/>
    </source>
</evidence>
<proteinExistence type="predicted"/>
<reference evidence="3 4" key="1">
    <citation type="journal article" date="2016" name="Nat. Commun.">
        <title>Extremotolerant tardigrade genome and improved radiotolerance of human cultured cells by tardigrade-unique protein.</title>
        <authorList>
            <person name="Hashimoto T."/>
            <person name="Horikawa D.D."/>
            <person name="Saito Y."/>
            <person name="Kuwahara H."/>
            <person name="Kozuka-Hata H."/>
            <person name="Shin-I T."/>
            <person name="Minakuchi Y."/>
            <person name="Ohishi K."/>
            <person name="Motoyama A."/>
            <person name="Aizu T."/>
            <person name="Enomoto A."/>
            <person name="Kondo K."/>
            <person name="Tanaka S."/>
            <person name="Hara Y."/>
            <person name="Koshikawa S."/>
            <person name="Sagara H."/>
            <person name="Miura T."/>
            <person name="Yokobori S."/>
            <person name="Miyagawa K."/>
            <person name="Suzuki Y."/>
            <person name="Kubo T."/>
            <person name="Oyama M."/>
            <person name="Kohara Y."/>
            <person name="Fujiyama A."/>
            <person name="Arakawa K."/>
            <person name="Katayama T."/>
            <person name="Toyoda A."/>
            <person name="Kunieda T."/>
        </authorList>
    </citation>
    <scope>NUCLEOTIDE SEQUENCE [LARGE SCALE GENOMIC DNA]</scope>
    <source>
        <strain evidence="3 4">YOKOZUNA-1</strain>
    </source>
</reference>
<evidence type="ECO:0000256" key="2">
    <source>
        <dbReference type="SAM" id="SignalP"/>
    </source>
</evidence>
<feature type="chain" id="PRO_5008898987" description="Secreted protein" evidence="2">
    <location>
        <begin position="26"/>
        <end position="132"/>
    </location>
</feature>
<evidence type="ECO:0008006" key="5">
    <source>
        <dbReference type="Google" id="ProtNLM"/>
    </source>
</evidence>
<dbReference type="EMBL" id="BDGG01000010">
    <property type="protein sequence ID" value="GAV04094.1"/>
    <property type="molecule type" value="Genomic_DNA"/>
</dbReference>
<dbReference type="Proteomes" id="UP000186922">
    <property type="component" value="Unassembled WGS sequence"/>
</dbReference>
<sequence length="132" mass="13604">MDSLCCSTLLIITAHFAVNIRSVQSDNPIVNPPRVVGVQTSALVINTGPEGAFIPGVPHPSVSQFDRQLGGTAGSGGRTTNQTKPDIKKMTHKLPPSCSGGSLCSASSPCASPCRCTSNTAFTRGRCIGSAF</sequence>
<keyword evidence="2" id="KW-0732">Signal</keyword>
<gene>
    <name evidence="3" type="primary">RvY_14426-1</name>
    <name evidence="3" type="synonym">RvY_14426.1</name>
    <name evidence="3" type="ORF">RvY_14426</name>
</gene>
<accession>A0A1D1VYM2</accession>
<keyword evidence="4" id="KW-1185">Reference proteome</keyword>
<protein>
    <recommendedName>
        <fullName evidence="5">Secreted protein</fullName>
    </recommendedName>
</protein>
<name>A0A1D1VYM2_RAMVA</name>
<evidence type="ECO:0000313" key="3">
    <source>
        <dbReference type="EMBL" id="GAV04094.1"/>
    </source>
</evidence>
<organism evidence="3 4">
    <name type="scientific">Ramazzottius varieornatus</name>
    <name type="common">Water bear</name>
    <name type="synonym">Tardigrade</name>
    <dbReference type="NCBI Taxonomy" id="947166"/>
    <lineage>
        <taxon>Eukaryota</taxon>
        <taxon>Metazoa</taxon>
        <taxon>Ecdysozoa</taxon>
        <taxon>Tardigrada</taxon>
        <taxon>Eutardigrada</taxon>
        <taxon>Parachela</taxon>
        <taxon>Hypsibioidea</taxon>
        <taxon>Ramazzottiidae</taxon>
        <taxon>Ramazzottius</taxon>
    </lineage>
</organism>
<dbReference type="AlphaFoldDB" id="A0A1D1VYM2"/>
<feature type="region of interest" description="Disordered" evidence="1">
    <location>
        <begin position="67"/>
        <end position="89"/>
    </location>
</feature>
<evidence type="ECO:0000256" key="1">
    <source>
        <dbReference type="SAM" id="MobiDB-lite"/>
    </source>
</evidence>
<comment type="caution">
    <text evidence="3">The sequence shown here is derived from an EMBL/GenBank/DDBJ whole genome shotgun (WGS) entry which is preliminary data.</text>
</comment>
<feature type="signal peptide" evidence="2">
    <location>
        <begin position="1"/>
        <end position="25"/>
    </location>
</feature>